<dbReference type="AlphaFoldDB" id="A0A165FJK2"/>
<dbReference type="Proteomes" id="UP000076632">
    <property type="component" value="Unassembled WGS sequence"/>
</dbReference>
<dbReference type="OrthoDB" id="2561686at2759"/>
<accession>A0A165FJK2</accession>
<keyword evidence="1" id="KW-0472">Membrane</keyword>
<organism evidence="2 3">
    <name type="scientific">Xylona heveae (strain CBS 132557 / TC161)</name>
    <dbReference type="NCBI Taxonomy" id="1328760"/>
    <lineage>
        <taxon>Eukaryota</taxon>
        <taxon>Fungi</taxon>
        <taxon>Dikarya</taxon>
        <taxon>Ascomycota</taxon>
        <taxon>Pezizomycotina</taxon>
        <taxon>Xylonomycetes</taxon>
        <taxon>Xylonales</taxon>
        <taxon>Xylonaceae</taxon>
        <taxon>Xylona</taxon>
    </lineage>
</organism>
<dbReference type="EMBL" id="KV407461">
    <property type="protein sequence ID" value="KZF21051.1"/>
    <property type="molecule type" value="Genomic_DNA"/>
</dbReference>
<dbReference type="GeneID" id="28900413"/>
<name>A0A165FJK2_XYLHT</name>
<evidence type="ECO:0000313" key="3">
    <source>
        <dbReference type="Proteomes" id="UP000076632"/>
    </source>
</evidence>
<sequence length="96" mass="10552">MTGITHAISDLFSSIFGVFRSILNTLLSSIESVAAVFQTLLADVLNLFKTLIEFFFKNFIILSLIAAGIAGYIVYSQRQTRTGQRKPLYGAGKKST</sequence>
<keyword evidence="1" id="KW-1133">Transmembrane helix</keyword>
<feature type="transmembrane region" description="Helical" evidence="1">
    <location>
        <begin position="54"/>
        <end position="75"/>
    </location>
</feature>
<dbReference type="OMA" id="CAYTIYQ"/>
<proteinExistence type="predicted"/>
<evidence type="ECO:0000256" key="1">
    <source>
        <dbReference type="SAM" id="Phobius"/>
    </source>
</evidence>
<gene>
    <name evidence="2" type="ORF">L228DRAFT_269456</name>
</gene>
<keyword evidence="1" id="KW-0812">Transmembrane</keyword>
<keyword evidence="3" id="KW-1185">Reference proteome</keyword>
<feature type="transmembrane region" description="Helical" evidence="1">
    <location>
        <begin position="21"/>
        <end position="42"/>
    </location>
</feature>
<protein>
    <submittedName>
        <fullName evidence="2">Uncharacterized protein</fullName>
    </submittedName>
</protein>
<dbReference type="InParanoid" id="A0A165FJK2"/>
<evidence type="ECO:0000313" key="2">
    <source>
        <dbReference type="EMBL" id="KZF21051.1"/>
    </source>
</evidence>
<reference evidence="2 3" key="1">
    <citation type="journal article" date="2016" name="Fungal Biol.">
        <title>The genome of Xylona heveae provides a window into fungal endophytism.</title>
        <authorList>
            <person name="Gazis R."/>
            <person name="Kuo A."/>
            <person name="Riley R."/>
            <person name="LaButti K."/>
            <person name="Lipzen A."/>
            <person name="Lin J."/>
            <person name="Amirebrahimi M."/>
            <person name="Hesse C.N."/>
            <person name="Spatafora J.W."/>
            <person name="Henrissat B."/>
            <person name="Hainaut M."/>
            <person name="Grigoriev I.V."/>
            <person name="Hibbett D.S."/>
        </authorList>
    </citation>
    <scope>NUCLEOTIDE SEQUENCE [LARGE SCALE GENOMIC DNA]</scope>
    <source>
        <strain evidence="2 3">TC161</strain>
    </source>
</reference>
<dbReference type="RefSeq" id="XP_018186606.1">
    <property type="nucleotide sequence ID" value="XM_018335276.1"/>
</dbReference>